<protein>
    <submittedName>
        <fullName evidence="1">Uncharacterized protein</fullName>
    </submittedName>
</protein>
<comment type="caution">
    <text evidence="1">The sequence shown here is derived from an EMBL/GenBank/DDBJ whole genome shotgun (WGS) entry which is preliminary data.</text>
</comment>
<accession>A0A371G4U2</accession>
<organism evidence="1 2">
    <name type="scientific">Mucuna pruriens</name>
    <name type="common">Velvet bean</name>
    <name type="synonym">Dolichos pruriens</name>
    <dbReference type="NCBI Taxonomy" id="157652"/>
    <lineage>
        <taxon>Eukaryota</taxon>
        <taxon>Viridiplantae</taxon>
        <taxon>Streptophyta</taxon>
        <taxon>Embryophyta</taxon>
        <taxon>Tracheophyta</taxon>
        <taxon>Spermatophyta</taxon>
        <taxon>Magnoliopsida</taxon>
        <taxon>eudicotyledons</taxon>
        <taxon>Gunneridae</taxon>
        <taxon>Pentapetalae</taxon>
        <taxon>rosids</taxon>
        <taxon>fabids</taxon>
        <taxon>Fabales</taxon>
        <taxon>Fabaceae</taxon>
        <taxon>Papilionoideae</taxon>
        <taxon>50 kb inversion clade</taxon>
        <taxon>NPAAA clade</taxon>
        <taxon>indigoferoid/millettioid clade</taxon>
        <taxon>Phaseoleae</taxon>
        <taxon>Mucuna</taxon>
    </lineage>
</organism>
<keyword evidence="2" id="KW-1185">Reference proteome</keyword>
<dbReference type="Proteomes" id="UP000257109">
    <property type="component" value="Unassembled WGS sequence"/>
</dbReference>
<proteinExistence type="predicted"/>
<name>A0A371G4U2_MUCPR</name>
<reference evidence="1" key="1">
    <citation type="submission" date="2018-05" db="EMBL/GenBank/DDBJ databases">
        <title>Draft genome of Mucuna pruriens seed.</title>
        <authorList>
            <person name="Nnadi N.E."/>
            <person name="Vos R."/>
            <person name="Hasami M.H."/>
            <person name="Devisetty U.K."/>
            <person name="Aguiy J.C."/>
        </authorList>
    </citation>
    <scope>NUCLEOTIDE SEQUENCE [LARGE SCALE GENOMIC DNA]</scope>
    <source>
        <strain evidence="1">JCA_2017</strain>
    </source>
</reference>
<dbReference type="EMBL" id="QJKJ01006786">
    <property type="protein sequence ID" value="RDX85491.1"/>
    <property type="molecule type" value="Genomic_DNA"/>
</dbReference>
<evidence type="ECO:0000313" key="1">
    <source>
        <dbReference type="EMBL" id="RDX85491.1"/>
    </source>
</evidence>
<dbReference type="AlphaFoldDB" id="A0A371G4U2"/>
<sequence>MATLEKDSPPFLCQDESEGSLMPLGLFVCDPWDPSHVISSMEYKYYVFLSMLTVDIHGFISLNKGLKQSLSLNNLKLWLN</sequence>
<gene>
    <name evidence="1" type="ORF">CR513_33318</name>
</gene>
<evidence type="ECO:0000313" key="2">
    <source>
        <dbReference type="Proteomes" id="UP000257109"/>
    </source>
</evidence>
<feature type="non-terminal residue" evidence="1">
    <location>
        <position position="1"/>
    </location>
</feature>